<dbReference type="InterPro" id="IPR005133">
    <property type="entry name" value="PhaG_MnhG_YufB"/>
</dbReference>
<dbReference type="NCBIfam" id="NF009314">
    <property type="entry name" value="PRK12674.1-2"/>
    <property type="match status" value="1"/>
</dbReference>
<dbReference type="Proteomes" id="UP001620520">
    <property type="component" value="Unassembled WGS sequence"/>
</dbReference>
<keyword evidence="2" id="KW-1133">Transmembrane helix</keyword>
<organism evidence="3 4">
    <name type="scientific">Paenarthrobacter histidinolovorans</name>
    <dbReference type="NCBI Taxonomy" id="43664"/>
    <lineage>
        <taxon>Bacteria</taxon>
        <taxon>Bacillati</taxon>
        <taxon>Actinomycetota</taxon>
        <taxon>Actinomycetes</taxon>
        <taxon>Micrococcales</taxon>
        <taxon>Micrococcaceae</taxon>
        <taxon>Paenarthrobacter</taxon>
    </lineage>
</organism>
<protein>
    <submittedName>
        <fullName evidence="3">Multicomponent Na+:H+ antiporter subunit G</fullName>
    </submittedName>
</protein>
<reference evidence="3 4" key="1">
    <citation type="submission" date="2024-10" db="EMBL/GenBank/DDBJ databases">
        <title>Novel secondary metabolite-producing bacteria for plant disease control.</title>
        <authorList>
            <person name="Chevrette M."/>
        </authorList>
    </citation>
    <scope>NUCLEOTIDE SEQUENCE [LARGE SCALE GENOMIC DNA]</scope>
    <source>
        <strain evidence="3 4">J30 TE3557</strain>
    </source>
</reference>
<evidence type="ECO:0000256" key="1">
    <source>
        <dbReference type="ARBA" id="ARBA00008404"/>
    </source>
</evidence>
<sequence>MSPDATGVDLVIDSVTAVFLIVGALMSLGAAIGLLRFPDLMSRMHAATKPQVLGLFLMLAAIGLQMRTWWVWPVLLVAWIFQLLTAPVSAHMVGRSAYRTKHGHREKLTKDELEAVVQRAAAGQEPSEP</sequence>
<comment type="caution">
    <text evidence="3">The sequence shown here is derived from an EMBL/GenBank/DDBJ whole genome shotgun (WGS) entry which is preliminary data.</text>
</comment>
<feature type="transmembrane region" description="Helical" evidence="2">
    <location>
        <begin position="70"/>
        <end position="93"/>
    </location>
</feature>
<dbReference type="PANTHER" id="PTHR34703">
    <property type="entry name" value="ANTIPORTER SUBUNIT MNHG2-RELATED"/>
    <property type="match status" value="1"/>
</dbReference>
<gene>
    <name evidence="3" type="ORF">ABIA52_000497</name>
</gene>
<evidence type="ECO:0000313" key="4">
    <source>
        <dbReference type="Proteomes" id="UP001620520"/>
    </source>
</evidence>
<proteinExistence type="inferred from homology"/>
<feature type="transmembrane region" description="Helical" evidence="2">
    <location>
        <begin position="15"/>
        <end position="35"/>
    </location>
</feature>
<dbReference type="PANTHER" id="PTHR34703:SF1">
    <property type="entry name" value="ANTIPORTER SUBUNIT MNHG2-RELATED"/>
    <property type="match status" value="1"/>
</dbReference>
<evidence type="ECO:0000313" key="3">
    <source>
        <dbReference type="EMBL" id="MFK4637608.1"/>
    </source>
</evidence>
<evidence type="ECO:0000256" key="2">
    <source>
        <dbReference type="SAM" id="Phobius"/>
    </source>
</evidence>
<dbReference type="NCBIfam" id="TIGR01300">
    <property type="entry name" value="CPA3_mnhG_phaG"/>
    <property type="match status" value="1"/>
</dbReference>
<feature type="transmembrane region" description="Helical" evidence="2">
    <location>
        <begin position="47"/>
        <end position="64"/>
    </location>
</feature>
<name>A0ABW8N0S2_9MICC</name>
<accession>A0ABW8N0S2</accession>
<dbReference type="EMBL" id="JBIYEW010000003">
    <property type="protein sequence ID" value="MFK4637608.1"/>
    <property type="molecule type" value="Genomic_DNA"/>
</dbReference>
<keyword evidence="2" id="KW-0472">Membrane</keyword>
<dbReference type="Pfam" id="PF03334">
    <property type="entry name" value="PhaG_MnhG_YufB"/>
    <property type="match status" value="1"/>
</dbReference>
<comment type="similarity">
    <text evidence="1">Belongs to the CPA3 antiporters (TC 2.A.63) subunit G family.</text>
</comment>
<keyword evidence="2" id="KW-0812">Transmembrane</keyword>
<keyword evidence="4" id="KW-1185">Reference proteome</keyword>
<dbReference type="RefSeq" id="WP_189020118.1">
    <property type="nucleotide sequence ID" value="NZ_BMPM01000008.1"/>
</dbReference>